<sequence length="66" mass="7524">MTERVFENHFSDRDGSSDVVLPDGEFTNKLERERRVLELAGVLEKDLVKHTNWNDVSVYTGTTGVN</sequence>
<dbReference type="HOGENOM" id="CLU_183983_0_0_1"/>
<reference evidence="2" key="2">
    <citation type="submission" date="2020-05" db="UniProtKB">
        <authorList>
            <consortium name="EnsemblMetazoa"/>
        </authorList>
    </citation>
    <scope>IDENTIFICATION</scope>
    <source>
        <strain evidence="2">wikel</strain>
    </source>
</reference>
<gene>
    <name evidence="1" type="ORF">IscW_ISCW014485</name>
</gene>
<organism>
    <name type="scientific">Ixodes scapularis</name>
    <name type="common">Black-legged tick</name>
    <name type="synonym">Deer tick</name>
    <dbReference type="NCBI Taxonomy" id="6945"/>
    <lineage>
        <taxon>Eukaryota</taxon>
        <taxon>Metazoa</taxon>
        <taxon>Ecdysozoa</taxon>
        <taxon>Arthropoda</taxon>
        <taxon>Chelicerata</taxon>
        <taxon>Arachnida</taxon>
        <taxon>Acari</taxon>
        <taxon>Parasitiformes</taxon>
        <taxon>Ixodida</taxon>
        <taxon>Ixodoidea</taxon>
        <taxon>Ixodidae</taxon>
        <taxon>Ixodinae</taxon>
        <taxon>Ixodes</taxon>
    </lineage>
</organism>
<evidence type="ECO:0000313" key="1">
    <source>
        <dbReference type="EMBL" id="EEC18058.1"/>
    </source>
</evidence>
<dbReference type="VEuPathDB" id="VectorBase:ISCP_013799"/>
<dbReference type="EMBL" id="DS934384">
    <property type="protein sequence ID" value="EEC18058.1"/>
    <property type="molecule type" value="Genomic_DNA"/>
</dbReference>
<dbReference type="InParanoid" id="B7QGT6"/>
<evidence type="ECO:0000313" key="3">
    <source>
        <dbReference type="Proteomes" id="UP000001555"/>
    </source>
</evidence>
<dbReference type="EnsemblMetazoa" id="ISCW014485-RA">
    <property type="protein sequence ID" value="ISCW014485-PA"/>
    <property type="gene ID" value="ISCW014485"/>
</dbReference>
<proteinExistence type="predicted"/>
<accession>B7QGT6</accession>
<protein>
    <submittedName>
        <fullName evidence="1 2">Uncharacterized protein</fullName>
    </submittedName>
</protein>
<keyword evidence="3" id="KW-1185">Reference proteome</keyword>
<dbReference type="VEuPathDB" id="VectorBase:ISCW014485"/>
<dbReference type="VEuPathDB" id="VectorBase:ISCI014485"/>
<dbReference type="EMBL" id="ABJB011008629">
    <property type="status" value="NOT_ANNOTATED_CDS"/>
    <property type="molecule type" value="Genomic_DNA"/>
</dbReference>
<dbReference type="Proteomes" id="UP000001555">
    <property type="component" value="Unassembled WGS sequence"/>
</dbReference>
<name>B7QGT6_IXOSC</name>
<dbReference type="OrthoDB" id="6411885at2759"/>
<reference evidence="1 3" key="1">
    <citation type="submission" date="2008-03" db="EMBL/GenBank/DDBJ databases">
        <title>Annotation of Ixodes scapularis.</title>
        <authorList>
            <consortium name="Ixodes scapularis Genome Project Consortium"/>
            <person name="Caler E."/>
            <person name="Hannick L.I."/>
            <person name="Bidwell S."/>
            <person name="Joardar V."/>
            <person name="Thiagarajan M."/>
            <person name="Amedeo P."/>
            <person name="Galinsky K.J."/>
            <person name="Schobel S."/>
            <person name="Inman J."/>
            <person name="Hostetler J."/>
            <person name="Miller J."/>
            <person name="Hammond M."/>
            <person name="Megy K."/>
            <person name="Lawson D."/>
            <person name="Kodira C."/>
            <person name="Sutton G."/>
            <person name="Meyer J."/>
            <person name="Hill C.A."/>
            <person name="Birren B."/>
            <person name="Nene V."/>
            <person name="Collins F."/>
            <person name="Alarcon-Chaidez F."/>
            <person name="Wikel S."/>
            <person name="Strausberg R."/>
        </authorList>
    </citation>
    <scope>NUCLEOTIDE SEQUENCE [LARGE SCALE GENOMIC DNA]</scope>
    <source>
        <strain evidence="3">Wikel</strain>
        <strain evidence="1">Wikel colony</strain>
    </source>
</reference>
<evidence type="ECO:0000313" key="2">
    <source>
        <dbReference type="EnsemblMetazoa" id="ISCW014485-PA"/>
    </source>
</evidence>
<dbReference type="PaxDb" id="6945-B7QGT6"/>
<dbReference type="AlphaFoldDB" id="B7QGT6"/>